<dbReference type="Pfam" id="PF22608">
    <property type="entry name" value="DNAX_ATPase_lid"/>
    <property type="match status" value="1"/>
</dbReference>
<dbReference type="InterPro" id="IPR045085">
    <property type="entry name" value="HLD_clamp_pol_III_gamma_tau"/>
</dbReference>
<dbReference type="InterPro" id="IPR008921">
    <property type="entry name" value="DNA_pol3_clamp-load_cplx_C"/>
</dbReference>
<evidence type="ECO:0000256" key="5">
    <source>
        <dbReference type="ARBA" id="ARBA00022840"/>
    </source>
</evidence>
<dbReference type="Gene3D" id="1.10.8.60">
    <property type="match status" value="1"/>
</dbReference>
<dbReference type="FunFam" id="1.10.8.60:FF:000013">
    <property type="entry name" value="DNA polymerase III subunit gamma/tau"/>
    <property type="match status" value="1"/>
</dbReference>
<dbReference type="NCBIfam" id="TIGR02397">
    <property type="entry name" value="dnaX_nterm"/>
    <property type="match status" value="1"/>
</dbReference>
<feature type="coiled-coil region" evidence="7">
    <location>
        <begin position="607"/>
        <end position="637"/>
    </location>
</feature>
<dbReference type="CDD" id="cd18137">
    <property type="entry name" value="HLD_clamp_pol_III_gamma_tau"/>
    <property type="match status" value="1"/>
</dbReference>
<comment type="similarity">
    <text evidence="1">Belongs to the DnaX/STICHEL family.</text>
</comment>
<evidence type="ECO:0000256" key="2">
    <source>
        <dbReference type="ARBA" id="ARBA00022723"/>
    </source>
</evidence>
<dbReference type="EMBL" id="SDAM02000175">
    <property type="protein sequence ID" value="KAH6825556.1"/>
    <property type="molecule type" value="Genomic_DNA"/>
</dbReference>
<dbReference type="InterPro" id="IPR003593">
    <property type="entry name" value="AAA+_ATPase"/>
</dbReference>
<dbReference type="Proteomes" id="UP001190926">
    <property type="component" value="Unassembled WGS sequence"/>
</dbReference>
<name>A0AAD4J1T0_PERFH</name>
<comment type="caution">
    <text evidence="10">The sequence shown here is derived from an EMBL/GenBank/DDBJ whole genome shotgun (WGS) entry which is preliminary data.</text>
</comment>
<keyword evidence="6 7" id="KW-0175">Coiled coil</keyword>
<dbReference type="InterPro" id="IPR012763">
    <property type="entry name" value="DNA_pol_III_sug/sutau_N"/>
</dbReference>
<dbReference type="GO" id="GO:0009360">
    <property type="term" value="C:DNA polymerase III complex"/>
    <property type="evidence" value="ECO:0007669"/>
    <property type="project" value="InterPro"/>
</dbReference>
<evidence type="ECO:0000259" key="9">
    <source>
        <dbReference type="SMART" id="SM00382"/>
    </source>
</evidence>
<sequence>MMRTSGGDSRLLKDVNGNISDHLQNHIHLTNCIHLKNHLHKHTPFTPHTTLLRDLVLLQKSRRLRDPIGFDHLRECTRLSGSSAPAADPPISTKSSNDQAKNWTTDDGAAALSCNRELGRRAKIIAEEAAATNIVKKGERRRRFRSARRNRPSISTRDAASAKANSFVEAACDDRNGSSIPGNRCGIPWNWSRIHHRGKSFLDMAGRSLSRAGLSESRLKKEGSSISDVAIMSDPSSSSTVFGREAFPLLLDASASQGSINDRDYSGELGIFSDNLPKQETDSDLASEVDRVRRQCIDRQHQNLTQKYMPRTFNDLVGQNLVVQALSNAVMRKKIGSLYVFYGPHGTGKTTCARIFARALNCQSLESPKPCGFCDSCIAYDKGKSRNVKEIGPVSKIDYESVIELLENNHAASQFGVFIFDECDAMTSDCWSAVLRFIYRSPRRVVIILVCSSLDALPHVIVSRCQKFCFTKLRDADIVYALQLIASKEDLEIDRDALKLIASRSDGSLRDAEMTLEQLSLLGQKISLCLVQELVGLISDEKLLDLLDFALSADTINTVRNLRDIMASGIEPLALMSQLATVITDILAGSYDDTVKDRPKRKFFQRQDLSKEDMEKLRQALKTLSEAEKQLRVSSERMTWLTAALLQLAPDQHYTLPPSSADTTTSSDPSPIALSDSASRVLRYRKNINGGDDTSTKMNQIRGAADEFQDIWVEVLENIKIKSLKEFMYKEAKIISLTHGAAPTVQLLFNSQLTKSVVEKFRPHILKAFETVLGSPVITIELRQGSRQETGAVPILLRGLELFVSDEDRASHTSNGLPMASHSDIQKLQIRDSNRSGGGVGSSEIVEVEGDAQSEYWKSSKCKNGHVESDMQNNESLFAGTMHTETTIDQGELSERNHSLSIVRRRVSLAHMIQHVDELSKRHALEQENMRLEPRSRKLLCWNPPRIRRPKLSCLKFRRRKTQTLRKFVSCGRCLSATSPNSQVVNNTL</sequence>
<feature type="region of interest" description="Disordered" evidence="8">
    <location>
        <begin position="655"/>
        <end position="674"/>
    </location>
</feature>
<dbReference type="GO" id="GO:0006281">
    <property type="term" value="P:DNA repair"/>
    <property type="evidence" value="ECO:0007669"/>
    <property type="project" value="TreeGrafter"/>
</dbReference>
<dbReference type="SUPFAM" id="SSF48019">
    <property type="entry name" value="post-AAA+ oligomerization domain-like"/>
    <property type="match status" value="1"/>
</dbReference>
<dbReference type="InterPro" id="IPR050238">
    <property type="entry name" value="DNA_Rep/Repair_Clamp_Loader"/>
</dbReference>
<dbReference type="Pfam" id="PF13177">
    <property type="entry name" value="DNA_pol3_delta2"/>
    <property type="match status" value="1"/>
</dbReference>
<dbReference type="SMART" id="SM00382">
    <property type="entry name" value="AAA"/>
    <property type="match status" value="1"/>
</dbReference>
<keyword evidence="4" id="KW-0862">Zinc</keyword>
<dbReference type="GO" id="GO:0006261">
    <property type="term" value="P:DNA-templated DNA replication"/>
    <property type="evidence" value="ECO:0007669"/>
    <property type="project" value="TreeGrafter"/>
</dbReference>
<reference evidence="10 11" key="1">
    <citation type="journal article" date="2021" name="Nat. Commun.">
        <title>Incipient diploidization of the medicinal plant Perilla within 10,000 years.</title>
        <authorList>
            <person name="Zhang Y."/>
            <person name="Shen Q."/>
            <person name="Leng L."/>
            <person name="Zhang D."/>
            <person name="Chen S."/>
            <person name="Shi Y."/>
            <person name="Ning Z."/>
            <person name="Chen S."/>
        </authorList>
    </citation>
    <scope>NUCLEOTIDE SEQUENCE [LARGE SCALE GENOMIC DNA]</scope>
    <source>
        <strain evidence="11">cv. PC099</strain>
    </source>
</reference>
<dbReference type="PANTHER" id="PTHR11669">
    <property type="entry name" value="REPLICATION FACTOR C / DNA POLYMERASE III GAMMA-TAU SUBUNIT"/>
    <property type="match status" value="1"/>
</dbReference>
<feature type="compositionally biased region" description="Basic residues" evidence="8">
    <location>
        <begin position="140"/>
        <end position="151"/>
    </location>
</feature>
<feature type="compositionally biased region" description="Polar residues" evidence="8">
    <location>
        <begin position="92"/>
        <end position="104"/>
    </location>
</feature>
<gene>
    <name evidence="10" type="ORF">C2S53_016362</name>
</gene>
<dbReference type="InterPro" id="IPR022754">
    <property type="entry name" value="DNA_pol_III_gamma-3"/>
</dbReference>
<evidence type="ECO:0000256" key="6">
    <source>
        <dbReference type="ARBA" id="ARBA00023054"/>
    </source>
</evidence>
<feature type="domain" description="AAA+ ATPase" evidence="9">
    <location>
        <begin position="335"/>
        <end position="474"/>
    </location>
</feature>
<dbReference type="InterPro" id="IPR054506">
    <property type="entry name" value="DnaA_N-like_STI"/>
</dbReference>
<organism evidence="10 11">
    <name type="scientific">Perilla frutescens var. hirtella</name>
    <name type="common">Perilla citriodora</name>
    <name type="synonym">Perilla setoyensis</name>
    <dbReference type="NCBI Taxonomy" id="608512"/>
    <lineage>
        <taxon>Eukaryota</taxon>
        <taxon>Viridiplantae</taxon>
        <taxon>Streptophyta</taxon>
        <taxon>Embryophyta</taxon>
        <taxon>Tracheophyta</taxon>
        <taxon>Spermatophyta</taxon>
        <taxon>Magnoliopsida</taxon>
        <taxon>eudicotyledons</taxon>
        <taxon>Gunneridae</taxon>
        <taxon>Pentapetalae</taxon>
        <taxon>asterids</taxon>
        <taxon>lamiids</taxon>
        <taxon>Lamiales</taxon>
        <taxon>Lamiaceae</taxon>
        <taxon>Nepetoideae</taxon>
        <taxon>Elsholtzieae</taxon>
        <taxon>Perilla</taxon>
    </lineage>
</organism>
<evidence type="ECO:0000256" key="4">
    <source>
        <dbReference type="ARBA" id="ARBA00022833"/>
    </source>
</evidence>
<dbReference type="InterPro" id="IPR027417">
    <property type="entry name" value="P-loop_NTPase"/>
</dbReference>
<evidence type="ECO:0000313" key="11">
    <source>
        <dbReference type="Proteomes" id="UP001190926"/>
    </source>
</evidence>
<feature type="region of interest" description="Disordered" evidence="8">
    <location>
        <begin position="140"/>
        <end position="160"/>
    </location>
</feature>
<evidence type="ECO:0000256" key="1">
    <source>
        <dbReference type="ARBA" id="ARBA00006360"/>
    </source>
</evidence>
<keyword evidence="3" id="KW-0547">Nucleotide-binding</keyword>
<dbReference type="GO" id="GO:0005524">
    <property type="term" value="F:ATP binding"/>
    <property type="evidence" value="ECO:0007669"/>
    <property type="project" value="UniProtKB-KW"/>
</dbReference>
<dbReference type="AlphaFoldDB" id="A0AAD4J1T0"/>
<dbReference type="CDD" id="cd00009">
    <property type="entry name" value="AAA"/>
    <property type="match status" value="1"/>
</dbReference>
<keyword evidence="11" id="KW-1185">Reference proteome</keyword>
<evidence type="ECO:0000256" key="7">
    <source>
        <dbReference type="SAM" id="Coils"/>
    </source>
</evidence>
<dbReference type="GO" id="GO:0046872">
    <property type="term" value="F:metal ion binding"/>
    <property type="evidence" value="ECO:0007669"/>
    <property type="project" value="UniProtKB-KW"/>
</dbReference>
<dbReference type="GO" id="GO:0003689">
    <property type="term" value="F:DNA clamp loader activity"/>
    <property type="evidence" value="ECO:0007669"/>
    <property type="project" value="TreeGrafter"/>
</dbReference>
<protein>
    <submittedName>
        <fullName evidence="10">AAA-type ATPase family protein</fullName>
    </submittedName>
</protein>
<evidence type="ECO:0000313" key="10">
    <source>
        <dbReference type="EMBL" id="KAH6825556.1"/>
    </source>
</evidence>
<dbReference type="Gene3D" id="1.20.272.10">
    <property type="match status" value="1"/>
</dbReference>
<dbReference type="PANTHER" id="PTHR11669:SF46">
    <property type="entry name" value="PROTEIN STICHEL-LIKE 3"/>
    <property type="match status" value="1"/>
</dbReference>
<dbReference type="GO" id="GO:0003887">
    <property type="term" value="F:DNA-directed DNA polymerase activity"/>
    <property type="evidence" value="ECO:0007669"/>
    <property type="project" value="InterPro"/>
</dbReference>
<keyword evidence="5" id="KW-0067">ATP-binding</keyword>
<dbReference type="Pfam" id="PF23007">
    <property type="entry name" value="DnaA_N-like_STI"/>
    <property type="match status" value="1"/>
</dbReference>
<evidence type="ECO:0000256" key="3">
    <source>
        <dbReference type="ARBA" id="ARBA00022741"/>
    </source>
</evidence>
<dbReference type="SUPFAM" id="SSF52540">
    <property type="entry name" value="P-loop containing nucleoside triphosphate hydrolases"/>
    <property type="match status" value="1"/>
</dbReference>
<keyword evidence="2" id="KW-0479">Metal-binding</keyword>
<dbReference type="Pfam" id="PF12169">
    <property type="entry name" value="DNA_pol3_gamma3"/>
    <property type="match status" value="1"/>
</dbReference>
<accession>A0AAD4J1T0</accession>
<dbReference type="Gene3D" id="3.40.50.300">
    <property type="entry name" value="P-loop containing nucleotide triphosphate hydrolases"/>
    <property type="match status" value="1"/>
</dbReference>
<feature type="region of interest" description="Disordered" evidence="8">
    <location>
        <begin position="80"/>
        <end position="104"/>
    </location>
</feature>
<dbReference type="GO" id="GO:0005663">
    <property type="term" value="C:DNA replication factor C complex"/>
    <property type="evidence" value="ECO:0007669"/>
    <property type="project" value="TreeGrafter"/>
</dbReference>
<dbReference type="GO" id="GO:0003677">
    <property type="term" value="F:DNA binding"/>
    <property type="evidence" value="ECO:0007669"/>
    <property type="project" value="InterPro"/>
</dbReference>
<proteinExistence type="inferred from homology"/>
<feature type="compositionally biased region" description="Low complexity" evidence="8">
    <location>
        <begin position="655"/>
        <end position="671"/>
    </location>
</feature>
<evidence type="ECO:0000256" key="8">
    <source>
        <dbReference type="SAM" id="MobiDB-lite"/>
    </source>
</evidence>